<reference evidence="15" key="1">
    <citation type="submission" date="2021-02" db="EMBL/GenBank/DDBJ databases">
        <authorList>
            <person name="Dougan E. K."/>
            <person name="Rhodes N."/>
            <person name="Thang M."/>
            <person name="Chan C."/>
        </authorList>
    </citation>
    <scope>NUCLEOTIDE SEQUENCE</scope>
</reference>
<gene>
    <name evidence="15" type="ORF">SPIL2461_LOCUS21927</name>
</gene>
<evidence type="ECO:0000256" key="2">
    <source>
        <dbReference type="ARBA" id="ARBA00022670"/>
    </source>
</evidence>
<dbReference type="Pfam" id="PF00082">
    <property type="entry name" value="Peptidase_S8"/>
    <property type="match status" value="1"/>
</dbReference>
<feature type="active site" description="Charge relay system" evidence="8 9">
    <location>
        <position position="556"/>
    </location>
</feature>
<dbReference type="InterPro" id="IPR023828">
    <property type="entry name" value="Peptidase_S8_Ser-AS"/>
</dbReference>
<organism evidence="15 16">
    <name type="scientific">Symbiodinium pilosum</name>
    <name type="common">Dinoflagellate</name>
    <dbReference type="NCBI Taxonomy" id="2952"/>
    <lineage>
        <taxon>Eukaryota</taxon>
        <taxon>Sar</taxon>
        <taxon>Alveolata</taxon>
        <taxon>Dinophyceae</taxon>
        <taxon>Suessiales</taxon>
        <taxon>Symbiodiniaceae</taxon>
        <taxon>Symbiodinium</taxon>
    </lineage>
</organism>
<keyword evidence="12" id="KW-0472">Membrane</keyword>
<dbReference type="SUPFAM" id="SSF50405">
    <property type="entry name" value="Actin-crosslinking proteins"/>
    <property type="match status" value="1"/>
</dbReference>
<evidence type="ECO:0000256" key="9">
    <source>
        <dbReference type="PROSITE-ProRule" id="PRU01240"/>
    </source>
</evidence>
<evidence type="ECO:0000256" key="1">
    <source>
        <dbReference type="ARBA" id="ARBA00011073"/>
    </source>
</evidence>
<dbReference type="SUPFAM" id="SSF52743">
    <property type="entry name" value="Subtilisin-like"/>
    <property type="match status" value="1"/>
</dbReference>
<dbReference type="InterPro" id="IPR023827">
    <property type="entry name" value="Peptidase_S8_Asp-AS"/>
</dbReference>
<keyword evidence="4 9" id="KW-0720">Serine protease</keyword>
<comment type="similarity">
    <text evidence="1 9 10">Belongs to the peptidase S8 family.</text>
</comment>
<evidence type="ECO:0000256" key="13">
    <source>
        <dbReference type="SAM" id="SignalP"/>
    </source>
</evidence>
<dbReference type="PROSITE" id="PS00137">
    <property type="entry name" value="SUBTILASE_HIS"/>
    <property type="match status" value="1"/>
</dbReference>
<feature type="active site" description="Charge relay system" evidence="8 9">
    <location>
        <position position="395"/>
    </location>
</feature>
<dbReference type="Gene3D" id="2.80.10.50">
    <property type="match status" value="1"/>
</dbReference>
<evidence type="ECO:0000313" key="16">
    <source>
        <dbReference type="Proteomes" id="UP000649617"/>
    </source>
</evidence>
<comment type="caution">
    <text evidence="15">The sequence shown here is derived from an EMBL/GenBank/DDBJ whole genome shotgun (WGS) entry which is preliminary data.</text>
</comment>
<evidence type="ECO:0000256" key="8">
    <source>
        <dbReference type="PIRSR" id="PIRSR615500-1"/>
    </source>
</evidence>
<evidence type="ECO:0000256" key="4">
    <source>
        <dbReference type="ARBA" id="ARBA00022825"/>
    </source>
</evidence>
<evidence type="ECO:0000256" key="7">
    <source>
        <dbReference type="ARBA" id="ARBA00023619"/>
    </source>
</evidence>
<sequence>MGTMGFFFLFLQILYGKGLAQAVVESPGVKDTHEPRIILRYESGSAASLHDRVKRLQHLAGVRKAEVLPSLEMAVVACTSDVQEDDMLELLQEQEGVEVAVPDTWLHVDEEHVEKRPERFCSANPQCSAMGLRGLCCPTPDGLRLGCCNDDASPLPRHPEHGLSTISLQSWHGGFMAAMRWGGVGFYPDNLHGDTHFFVVPHSDGYNSLKTQHGTYVVATPSGRLASWHRGHLWADDFEKFKFVYNKDGTLTLRSKHADKFVAAEHPSWGVLSADRDEIDDWEKFNVTFTHGRDTVIPNDKSLEKLWGLHHYGDRDIDAAEAWKIAHEPPPEGLVVAVIDTGIDYTHPDLKDQMWINPNEIPDNGIDDDGNGIVDDIHGADFANNDGDPMDDQMHGTHCAGTIAGNGNNSIGVAGVAWRGVRLMAMKFLSASGGGRTSDAIKCLNYAVAMGAKLSSNSWGGGGSSSAMRVAIERAEMAGMLFVAAAGNEGSDNDEFPHYPSNYPTANIVSVASTTKTGSLSSFSCYGKTTVDLAAPGSSIYSTIPNKKYASLSGTSMATPHVSGLAALIWLHRPQLTMPQVKRILMDSTTKGDALKNSSLTEGRINARRALMLAASYEALYPPTNQPQGLAFADTDPEVGRIGGTAQITAAADESDIDYYSLHFISVAGFLMERIGRANASGAATLDITLSNVTIPKYVTGLAVVAANRSAKAGPSKAAVVEIKDYGVPKFGAGEVVWAGDVDGRVGYVAGQIQFKRAQSESTVTHYNLYWKDEAQSFLGKVPANGFKTPSCEGDCSLLDSNISGNTYTFHRGAYDNNEMAVVSFSGPATVWLTSFRTEKYYDYLEIGGQQLSGTRLVLPMRFDLESGPQRITWSSDRSEVESGWSLELVQTGSMAEYSLPSIEPPSWHVQVVSAYTDTEGADISEGELSDFDSATMPPSTALKPRQLGFVDMDVQQYFIEGIIKFLPPLKCKGSVTYYKVYLANSEGMAVDGFQWTLPEPENCSALMKVTVENVRLPSDAAQVVVTPGNKNGPGHAVAVPLVDIVRSLPTNASFTGDEDPAKGQVKGSIRITPAANPTGILSYAIYFVNGTTKEKLLGLVAAAADEVVAYEFHIIVKTSLRNLLVVSVYDDLEMDEGVFLQFEDAYDEDDEVEHEGRWLAADTPDFEPWLRRPRVPAWNEVQLLWTEPKAEQAEAEEKKSLSAQFLSDRRVMGSVTIPGILGTSTSSTGTTFVPPSLEARKALVSVLADSLPAVSQDQVRLTKGQMLTCQAAMRLDPGNSLPDGACLVVNFEVLPDVSLALHPKYSQAFLDRVEARLIALHRGSLATQRMNGLLMKRLQGVISLPAGGFQAVVGEPQQIAPKVRADGRSLASTGQGIDLGDVTSWDEQELPYDQETSPLMLSVSIGALLGAISAASCAAMRIVKHRKTMREPIVTPVDPVQPATDSSMDVSVQLGERPE</sequence>
<keyword evidence="16" id="KW-1185">Reference proteome</keyword>
<keyword evidence="5" id="KW-0865">Zymogen</keyword>
<dbReference type="PROSITE" id="PS00138">
    <property type="entry name" value="SUBTILASE_SER"/>
    <property type="match status" value="1"/>
</dbReference>
<dbReference type="PROSITE" id="PS00136">
    <property type="entry name" value="SUBTILASE_ASP"/>
    <property type="match status" value="1"/>
</dbReference>
<dbReference type="InterPro" id="IPR000209">
    <property type="entry name" value="Peptidase_S8/S53_dom"/>
</dbReference>
<evidence type="ECO:0000256" key="12">
    <source>
        <dbReference type="SAM" id="Phobius"/>
    </source>
</evidence>
<dbReference type="GO" id="GO:0006508">
    <property type="term" value="P:proteolysis"/>
    <property type="evidence" value="ECO:0007669"/>
    <property type="project" value="UniProtKB-KW"/>
</dbReference>
<feature type="region of interest" description="Disordered" evidence="11">
    <location>
        <begin position="1435"/>
        <end position="1460"/>
    </location>
</feature>
<evidence type="ECO:0000256" key="5">
    <source>
        <dbReference type="ARBA" id="ARBA00023145"/>
    </source>
</evidence>
<evidence type="ECO:0000256" key="10">
    <source>
        <dbReference type="RuleBase" id="RU003355"/>
    </source>
</evidence>
<dbReference type="PRINTS" id="PR00723">
    <property type="entry name" value="SUBTILISIN"/>
</dbReference>
<dbReference type="Proteomes" id="UP000649617">
    <property type="component" value="Unassembled WGS sequence"/>
</dbReference>
<dbReference type="InterPro" id="IPR008999">
    <property type="entry name" value="Actin-crosslinking"/>
</dbReference>
<dbReference type="InterPro" id="IPR015500">
    <property type="entry name" value="Peptidase_S8_subtilisin-rel"/>
</dbReference>
<dbReference type="PANTHER" id="PTHR43399:SF4">
    <property type="entry name" value="CELL WALL-ASSOCIATED PROTEASE"/>
    <property type="match status" value="1"/>
</dbReference>
<dbReference type="CDD" id="cd07473">
    <property type="entry name" value="Peptidases_S8_Subtilisin_like"/>
    <property type="match status" value="1"/>
</dbReference>
<dbReference type="EMBL" id="CAJNIZ010046721">
    <property type="protein sequence ID" value="CAE7755103.1"/>
    <property type="molecule type" value="Genomic_DNA"/>
</dbReference>
<dbReference type="InterPro" id="IPR034204">
    <property type="entry name" value="PfSUB1-like_cat_dom"/>
</dbReference>
<dbReference type="EC" id="3.4.21.62" evidence="7"/>
<proteinExistence type="inferred from homology"/>
<feature type="chain" id="PRO_5032869607" description="subtilisin" evidence="13">
    <location>
        <begin position="21"/>
        <end position="1460"/>
    </location>
</feature>
<name>A0A812Y3L6_SYMPI</name>
<keyword evidence="3 9" id="KW-0378">Hydrolase</keyword>
<dbReference type="PROSITE" id="PS51892">
    <property type="entry name" value="SUBTILASE"/>
    <property type="match status" value="1"/>
</dbReference>
<dbReference type="OrthoDB" id="531541at2759"/>
<keyword evidence="12" id="KW-1133">Transmembrane helix</keyword>
<evidence type="ECO:0000313" key="15">
    <source>
        <dbReference type="EMBL" id="CAE7755103.1"/>
    </source>
</evidence>
<dbReference type="InterPro" id="IPR051048">
    <property type="entry name" value="Peptidase_S8/S53_subtilisin"/>
</dbReference>
<feature type="transmembrane region" description="Helical" evidence="12">
    <location>
        <begin position="1400"/>
        <end position="1424"/>
    </location>
</feature>
<protein>
    <recommendedName>
        <fullName evidence="7">subtilisin</fullName>
        <ecNumber evidence="7">3.4.21.62</ecNumber>
    </recommendedName>
</protein>
<keyword evidence="13" id="KW-0732">Signal</keyword>
<evidence type="ECO:0000259" key="14">
    <source>
        <dbReference type="Pfam" id="PF00082"/>
    </source>
</evidence>
<evidence type="ECO:0000256" key="3">
    <source>
        <dbReference type="ARBA" id="ARBA00022801"/>
    </source>
</evidence>
<dbReference type="GO" id="GO:0004252">
    <property type="term" value="F:serine-type endopeptidase activity"/>
    <property type="evidence" value="ECO:0007669"/>
    <property type="project" value="UniProtKB-UniRule"/>
</dbReference>
<keyword evidence="12" id="KW-0812">Transmembrane</keyword>
<dbReference type="Gene3D" id="3.40.50.200">
    <property type="entry name" value="Peptidase S8/S53 domain"/>
    <property type="match status" value="1"/>
</dbReference>
<accession>A0A812Y3L6</accession>
<keyword evidence="2 9" id="KW-0645">Protease</keyword>
<evidence type="ECO:0000256" key="6">
    <source>
        <dbReference type="ARBA" id="ARBA00023529"/>
    </source>
</evidence>
<dbReference type="PANTHER" id="PTHR43399">
    <property type="entry name" value="SUBTILISIN-RELATED"/>
    <property type="match status" value="1"/>
</dbReference>
<feature type="domain" description="Peptidase S8/S53" evidence="14">
    <location>
        <begin position="333"/>
        <end position="592"/>
    </location>
</feature>
<dbReference type="CDD" id="cd00257">
    <property type="entry name" value="beta-trefoil_FSCN-like"/>
    <property type="match status" value="1"/>
</dbReference>
<evidence type="ECO:0000256" key="11">
    <source>
        <dbReference type="SAM" id="MobiDB-lite"/>
    </source>
</evidence>
<comment type="catalytic activity">
    <reaction evidence="6">
        <text>Hydrolysis of proteins with broad specificity for peptide bonds, and a preference for a large uncharged residue in P1. Hydrolyzes peptide amides.</text>
        <dbReference type="EC" id="3.4.21.62"/>
    </reaction>
</comment>
<feature type="active site" description="Charge relay system" evidence="8 9">
    <location>
        <position position="340"/>
    </location>
</feature>
<dbReference type="InterPro" id="IPR022398">
    <property type="entry name" value="Peptidase_S8_His-AS"/>
</dbReference>
<dbReference type="InterPro" id="IPR036852">
    <property type="entry name" value="Peptidase_S8/S53_dom_sf"/>
</dbReference>
<feature type="signal peptide" evidence="13">
    <location>
        <begin position="1"/>
        <end position="20"/>
    </location>
</feature>